<organism evidence="4 5">
    <name type="scientific">Dermatophagoides farinae</name>
    <name type="common">American house dust mite</name>
    <dbReference type="NCBI Taxonomy" id="6954"/>
    <lineage>
        <taxon>Eukaryota</taxon>
        <taxon>Metazoa</taxon>
        <taxon>Ecdysozoa</taxon>
        <taxon>Arthropoda</taxon>
        <taxon>Chelicerata</taxon>
        <taxon>Arachnida</taxon>
        <taxon>Acari</taxon>
        <taxon>Acariformes</taxon>
        <taxon>Sarcoptiformes</taxon>
        <taxon>Astigmata</taxon>
        <taxon>Psoroptidia</taxon>
        <taxon>Analgoidea</taxon>
        <taxon>Pyroglyphidae</taxon>
        <taxon>Dermatophagoidinae</taxon>
        <taxon>Dermatophagoides</taxon>
    </lineage>
</organism>
<feature type="compositionally biased region" description="Polar residues" evidence="2">
    <location>
        <begin position="695"/>
        <end position="708"/>
    </location>
</feature>
<feature type="compositionally biased region" description="Polar residues" evidence="2">
    <location>
        <begin position="26"/>
        <end position="50"/>
    </location>
</feature>
<reference evidence="3" key="2">
    <citation type="submission" date="2020-06" db="EMBL/GenBank/DDBJ databases">
        <authorList>
            <person name="Ji K."/>
            <person name="Li J."/>
        </authorList>
    </citation>
    <scope>NUCLEOTIDE SEQUENCE</scope>
    <source>
        <strain evidence="3">JKM2019</strain>
        <tissue evidence="3">Whole body</tissue>
    </source>
</reference>
<sequence length="907" mass="106220">MDRKSMAPPVARPNIRNPLFGHIWNTRKSANKSATRSAKPNSFAQNSDQNLNDKQLKKIISYNTNTKKKPERYSSLLDLDSLSKQRENIEDRPTSIYHHNDREFLHSLRNFNKHHHHHAITFRTTSLARYMKMSREIVDDFVRLKADEFEQQDAKTGNPIVAKIDHMTPTLNNEISMGKHFRKNPATKKRMIRPKSAIATRRKQISNGIIHSKSSTKLNNKPEQYYSDEETGCHQGDDDQNLDDTDDQGMKPLFHRSMDRISSIANWERQIRYEFEIEKELQKRELERQREKLQSDQRKLEDWDKQLRIELDARERKLRLGEEELKSRVEDFNQKTNELMRREQMINEIVGERIKAEMKFEIEKLRKKFNELEIDKSNLIKKEERVKEVEARLHEQVKIVKEKIDSKRMSDMELAKYRKELEITKKENEVLKEKVDSMEDYQITKFENRAFKNELQILKESLESKNQELERDRERWEREQRSNDQKIICLKRDLRKAEQESVLLKQKFQADQEEFSSKYEAANGQVKRLQAFIKDHLAKLNNDFSSTTQTFNQFRPSVSFSNGNNHQHQISHHRGHSLYHVPTSSATLNHHRSSYHHQRSISMDGFHKPQNRYSHVRGCRLCNDNENDLEYDNNHSKYGILHRSGDVHILHDDYEEAEEVEDRLSSCSTAENNEKQHEQSTFYKSFETEKDDYESQNNSPKKLGQSSSDEFVRKIIDKIYEKMSNNKLPDVSSIIDDNNDVSGDNLNDHHHNQFENRFNPPENASLDRSDQNHHQNSPLVHRTLYEELLIASELETSSKKLNKIDSIATGISRSPEKTSNIVKGSDSIFSSSLKFQNVTQPSQIAIASVSSKLENDTNNNRINGGVEPKTSSNSNSNGMIMMAKNNSNVVDHSNHSSKSSESFEVDW</sequence>
<feature type="region of interest" description="Disordered" evidence="2">
    <location>
        <begin position="1"/>
        <end position="50"/>
    </location>
</feature>
<dbReference type="AlphaFoldDB" id="A0A922IDQ4"/>
<feature type="region of interest" description="Disordered" evidence="2">
    <location>
        <begin position="729"/>
        <end position="776"/>
    </location>
</feature>
<evidence type="ECO:0000313" key="3">
    <source>
        <dbReference type="EMBL" id="KAH7642120.1"/>
    </source>
</evidence>
<accession>A0A922IDQ4</accession>
<protein>
    <submittedName>
        <fullName evidence="4">Uncharacterized protein</fullName>
    </submittedName>
</protein>
<dbReference type="EMBL" id="ASGP02000001">
    <property type="protein sequence ID" value="KAH9529265.1"/>
    <property type="molecule type" value="Genomic_DNA"/>
</dbReference>
<feature type="region of interest" description="Disordered" evidence="2">
    <location>
        <begin position="689"/>
        <end position="708"/>
    </location>
</feature>
<feature type="coiled-coil region" evidence="1">
    <location>
        <begin position="276"/>
        <end position="514"/>
    </location>
</feature>
<feature type="region of interest" description="Disordered" evidence="2">
    <location>
        <begin position="856"/>
        <end position="880"/>
    </location>
</feature>
<dbReference type="Proteomes" id="UP000790347">
    <property type="component" value="Unassembled WGS sequence"/>
</dbReference>
<gene>
    <name evidence="4" type="ORF">DERF_003156</name>
    <name evidence="3" type="ORF">HUG17_5165</name>
</gene>
<proteinExistence type="predicted"/>
<dbReference type="EMBL" id="SDOV01000004">
    <property type="protein sequence ID" value="KAH7642120.1"/>
    <property type="molecule type" value="Genomic_DNA"/>
</dbReference>
<evidence type="ECO:0000256" key="1">
    <source>
        <dbReference type="SAM" id="Coils"/>
    </source>
</evidence>
<dbReference type="Proteomes" id="UP000828236">
    <property type="component" value="Unassembled WGS sequence"/>
</dbReference>
<keyword evidence="1" id="KW-0175">Coiled coil</keyword>
<evidence type="ECO:0000256" key="2">
    <source>
        <dbReference type="SAM" id="MobiDB-lite"/>
    </source>
</evidence>
<dbReference type="OrthoDB" id="6515510at2759"/>
<reference evidence="4" key="1">
    <citation type="submission" date="2013-05" db="EMBL/GenBank/DDBJ databases">
        <authorList>
            <person name="Yim A.K.Y."/>
            <person name="Chan T.F."/>
            <person name="Ji K.M."/>
            <person name="Liu X.Y."/>
            <person name="Zhou J.W."/>
            <person name="Li R.Q."/>
            <person name="Yang K.Y."/>
            <person name="Li J."/>
            <person name="Li M."/>
            <person name="Law P.T.W."/>
            <person name="Wu Y.L."/>
            <person name="Cai Z.L."/>
            <person name="Qin H."/>
            <person name="Bao Y."/>
            <person name="Leung R.K.K."/>
            <person name="Ng P.K.S."/>
            <person name="Zou J."/>
            <person name="Zhong X.J."/>
            <person name="Ran P.X."/>
            <person name="Zhong N.S."/>
            <person name="Liu Z.G."/>
            <person name="Tsui S.K.W."/>
        </authorList>
    </citation>
    <scope>NUCLEOTIDE SEQUENCE</scope>
    <source>
        <strain evidence="4">Derf</strain>
        <tissue evidence="4">Whole organism</tissue>
    </source>
</reference>
<feature type="region of interest" description="Disordered" evidence="2">
    <location>
        <begin position="888"/>
        <end position="907"/>
    </location>
</feature>
<evidence type="ECO:0000313" key="4">
    <source>
        <dbReference type="EMBL" id="KAH9529265.1"/>
    </source>
</evidence>
<keyword evidence="5" id="KW-1185">Reference proteome</keyword>
<comment type="caution">
    <text evidence="4">The sequence shown here is derived from an EMBL/GenBank/DDBJ whole genome shotgun (WGS) entry which is preliminary data.</text>
</comment>
<reference evidence="3" key="3">
    <citation type="journal article" date="2021" name="World Allergy Organ. J.">
        <title>Chromosome-level assembly of Dermatophagoides farinae genome and transcriptome reveals two novel allergens Der f 37 and Der f 39.</title>
        <authorList>
            <person name="Chen J."/>
            <person name="Cai Z."/>
            <person name="Fan D."/>
            <person name="Hu J."/>
            <person name="Hou Y."/>
            <person name="He Y."/>
            <person name="Zhang Z."/>
            <person name="Zhao Z."/>
            <person name="Gao P."/>
            <person name="Hu W."/>
            <person name="Sun J."/>
            <person name="Li J."/>
            <person name="Ji K."/>
        </authorList>
    </citation>
    <scope>NUCLEOTIDE SEQUENCE</scope>
    <source>
        <strain evidence="3">JKM2019</strain>
    </source>
</reference>
<feature type="compositionally biased region" description="Polar residues" evidence="2">
    <location>
        <begin position="205"/>
        <end position="222"/>
    </location>
</feature>
<reference evidence="4" key="4">
    <citation type="journal article" date="2022" name="Res Sq">
        <title>Comparative Genomics Reveals Insights into the Divergent Evolution of Astigmatic Mites and Household Pest Adaptations.</title>
        <authorList>
            <person name="Xiong Q."/>
            <person name="Wan A.T.-Y."/>
            <person name="Liu X.-Y."/>
            <person name="Fung C.S.-H."/>
            <person name="Xiao X."/>
            <person name="Malainual N."/>
            <person name="Hou J."/>
            <person name="Wang L."/>
            <person name="Wang M."/>
            <person name="Yang K."/>
            <person name="Cui Y."/>
            <person name="Leung E."/>
            <person name="Nong W."/>
            <person name="Shin S.-K."/>
            <person name="Au S."/>
            <person name="Jeong K.Y."/>
            <person name="Chew F.T."/>
            <person name="Hui J."/>
            <person name="Leung T.F."/>
            <person name="Tungtrongchitr A."/>
            <person name="Zhong N."/>
            <person name="Liu Z."/>
            <person name="Tsui S."/>
        </authorList>
    </citation>
    <scope>NUCLEOTIDE SEQUENCE</scope>
    <source>
        <strain evidence="4">Derf</strain>
        <tissue evidence="4">Whole organism</tissue>
    </source>
</reference>
<name>A0A922IDQ4_DERFA</name>
<evidence type="ECO:0000313" key="5">
    <source>
        <dbReference type="Proteomes" id="UP000790347"/>
    </source>
</evidence>
<feature type="region of interest" description="Disordered" evidence="2">
    <location>
        <begin position="205"/>
        <end position="246"/>
    </location>
</feature>